<organism evidence="2 3">
    <name type="scientific">Sulfolobus acidocaldarius</name>
    <dbReference type="NCBI Taxonomy" id="2285"/>
    <lineage>
        <taxon>Archaea</taxon>
        <taxon>Thermoproteota</taxon>
        <taxon>Thermoprotei</taxon>
        <taxon>Sulfolobales</taxon>
        <taxon>Sulfolobaceae</taxon>
        <taxon>Sulfolobus</taxon>
    </lineage>
</organism>
<dbReference type="Proteomes" id="UP000060043">
    <property type="component" value="Chromosome"/>
</dbReference>
<evidence type="ECO:0000313" key="2">
    <source>
        <dbReference type="EMBL" id="ALU31884.1"/>
    </source>
</evidence>
<protein>
    <submittedName>
        <fullName evidence="2">Uncharacterized protein</fullName>
    </submittedName>
</protein>
<gene>
    <name evidence="1" type="ORF">ATY89_03870</name>
    <name evidence="2" type="ORF">ATZ20_06895</name>
</gene>
<dbReference type="EMBL" id="CP013694">
    <property type="protein sequence ID" value="ALU29159.1"/>
    <property type="molecule type" value="Genomic_DNA"/>
</dbReference>
<sequence length="276" mass="31756">MDDLSKGIQGVQVAQLSIVYNNGSLTKVTNCNNQPNCNNIEIKLEDIENYVTEDFFLNLHHLNYELDMLVNLIFNPNVQKYYDIPYVGNAMVESYRTHLRMFFTFFGYDLQAQSQQQIQGGHFDEARCVDYVDYLNSYRNVSPQIPIDICDITTNTNLTRDQVELLKAKLNLATEHLSYIRSEIDKDIREPGPYEILIAIKSICKKMDVFYNNILNNYINTLINVNSLIVKWQALLQRATGLPTDPPQSPNQWILTTLEGNINILRGYIQKLGGNC</sequence>
<dbReference type="AlphaFoldDB" id="A0A0U3HLT3"/>
<proteinExistence type="predicted"/>
<reference evidence="3 4" key="1">
    <citation type="submission" date="2015-12" db="EMBL/GenBank/DDBJ databases">
        <title>A stable core within a dynamic pangenome in Sulfolobus acidocaldarius.</title>
        <authorList>
            <person name="Anderson R."/>
            <person name="Kouris A."/>
            <person name="Seward C."/>
            <person name="Campbell K."/>
            <person name="Whitaker R."/>
        </authorList>
    </citation>
    <scope>NUCLEOTIDE SEQUENCE [LARGE SCALE GENOMIC DNA]</scope>
    <source>
        <strain evidence="1 4">GG12-C01-09</strain>
        <strain evidence="2 3">NG05B_CO5_07</strain>
    </source>
</reference>
<evidence type="ECO:0000313" key="3">
    <source>
        <dbReference type="Proteomes" id="UP000060043"/>
    </source>
</evidence>
<dbReference type="GeneID" id="14551017"/>
<dbReference type="RefSeq" id="WP_011277399.1">
    <property type="nucleotide sequence ID" value="NZ_BHWZ01000001.1"/>
</dbReference>
<name>A0A0U3HLT3_9CREN</name>
<dbReference type="EMBL" id="CP013695">
    <property type="protein sequence ID" value="ALU31884.1"/>
    <property type="molecule type" value="Genomic_DNA"/>
</dbReference>
<evidence type="ECO:0000313" key="4">
    <source>
        <dbReference type="Proteomes" id="UP000065473"/>
    </source>
</evidence>
<accession>A0A0U3HLT3</accession>
<dbReference type="Proteomes" id="UP000065473">
    <property type="component" value="Chromosome"/>
</dbReference>
<evidence type="ECO:0000313" key="1">
    <source>
        <dbReference type="EMBL" id="ALU29159.1"/>
    </source>
</evidence>